<dbReference type="Pfam" id="PF04002">
    <property type="entry name" value="RadC"/>
    <property type="match status" value="1"/>
</dbReference>
<reference evidence="9" key="1">
    <citation type="journal article" date="2021" name="PeerJ">
        <title>Extensive microbial diversity within the chicken gut microbiome revealed by metagenomics and culture.</title>
        <authorList>
            <person name="Gilroy R."/>
            <person name="Ravi A."/>
            <person name="Getino M."/>
            <person name="Pursley I."/>
            <person name="Horton D.L."/>
            <person name="Alikhan N.F."/>
            <person name="Baker D."/>
            <person name="Gharbi K."/>
            <person name="Hall N."/>
            <person name="Watson M."/>
            <person name="Adriaenssens E.M."/>
            <person name="Foster-Nyarko E."/>
            <person name="Jarju S."/>
            <person name="Secka A."/>
            <person name="Antonio M."/>
            <person name="Oren A."/>
            <person name="Chaudhuri R.R."/>
            <person name="La Ragione R."/>
            <person name="Hildebrand F."/>
            <person name="Pallen M.J."/>
        </authorList>
    </citation>
    <scope>NUCLEOTIDE SEQUENCE</scope>
    <source>
        <strain evidence="9">ChiSjej5B23-16112</strain>
    </source>
</reference>
<dbReference type="NCBIfam" id="NF000642">
    <property type="entry name" value="PRK00024.1"/>
    <property type="match status" value="1"/>
</dbReference>
<dbReference type="InterPro" id="IPR037518">
    <property type="entry name" value="MPN"/>
</dbReference>
<protein>
    <submittedName>
        <fullName evidence="9">DNA repair protein RadC</fullName>
    </submittedName>
</protein>
<sequence length="235" mass="26250">MTQKNTNTMKDLLESERPYEKCERLGEKNLSDAELLAVILRTGTKGENVLEICRRILTAGGGSLDALHGFTREKFQKIRGVGRVKSIQLICLMELARRLAKETALKELNFSSPASVARYYMEDMRHLSQEHMKLLMLNTKSALIGERDVYKGTVNASLVNPREIFVEALQREAVSIILLHNHPSGDPAPSGADLAATERIRQAGDLIGIELLDHIIIGNNCYISFREEGLLYTKG</sequence>
<keyword evidence="4" id="KW-0378">Hydrolase</keyword>
<dbReference type="GO" id="GO:0046872">
    <property type="term" value="F:metal ion binding"/>
    <property type="evidence" value="ECO:0007669"/>
    <property type="project" value="UniProtKB-KW"/>
</dbReference>
<gene>
    <name evidence="9" type="primary">radC</name>
    <name evidence="9" type="ORF">K8V82_07870</name>
</gene>
<dbReference type="InterPro" id="IPR001405">
    <property type="entry name" value="UPF0758"/>
</dbReference>
<evidence type="ECO:0000256" key="7">
    <source>
        <dbReference type="RuleBase" id="RU003797"/>
    </source>
</evidence>
<organism evidence="9 10">
    <name type="scientific">Lachnoclostridium phocaeense</name>
    <dbReference type="NCBI Taxonomy" id="1871021"/>
    <lineage>
        <taxon>Bacteria</taxon>
        <taxon>Bacillati</taxon>
        <taxon>Bacillota</taxon>
        <taxon>Clostridia</taxon>
        <taxon>Lachnospirales</taxon>
        <taxon>Lachnospiraceae</taxon>
    </lineage>
</organism>
<name>A0A921I1G0_9FIRM</name>
<dbReference type="PANTHER" id="PTHR30471:SF3">
    <property type="entry name" value="UPF0758 PROTEIN YEES-RELATED"/>
    <property type="match status" value="1"/>
</dbReference>
<evidence type="ECO:0000256" key="3">
    <source>
        <dbReference type="ARBA" id="ARBA00022723"/>
    </source>
</evidence>
<evidence type="ECO:0000256" key="5">
    <source>
        <dbReference type="ARBA" id="ARBA00022833"/>
    </source>
</evidence>
<evidence type="ECO:0000256" key="4">
    <source>
        <dbReference type="ARBA" id="ARBA00022801"/>
    </source>
</evidence>
<keyword evidence="6" id="KW-0482">Metalloprotease</keyword>
<dbReference type="PANTHER" id="PTHR30471">
    <property type="entry name" value="DNA REPAIR PROTEIN RADC"/>
    <property type="match status" value="1"/>
</dbReference>
<dbReference type="GO" id="GO:0006508">
    <property type="term" value="P:proteolysis"/>
    <property type="evidence" value="ECO:0007669"/>
    <property type="project" value="UniProtKB-KW"/>
</dbReference>
<dbReference type="CDD" id="cd08071">
    <property type="entry name" value="MPN_DUF2466"/>
    <property type="match status" value="1"/>
</dbReference>
<evidence type="ECO:0000259" key="8">
    <source>
        <dbReference type="PROSITE" id="PS50249"/>
    </source>
</evidence>
<evidence type="ECO:0000256" key="2">
    <source>
        <dbReference type="ARBA" id="ARBA00022670"/>
    </source>
</evidence>
<dbReference type="AlphaFoldDB" id="A0A921I1G0"/>
<keyword evidence="5" id="KW-0862">Zinc</keyword>
<dbReference type="Gene3D" id="3.40.140.10">
    <property type="entry name" value="Cytidine Deaminase, domain 2"/>
    <property type="match status" value="1"/>
</dbReference>
<accession>A0A921I1G0</accession>
<dbReference type="RefSeq" id="WP_226394069.1">
    <property type="nucleotide sequence ID" value="NZ_CALKQL010000007.1"/>
</dbReference>
<dbReference type="Pfam" id="PF20582">
    <property type="entry name" value="UPF0758_N"/>
    <property type="match status" value="1"/>
</dbReference>
<evidence type="ECO:0000256" key="6">
    <source>
        <dbReference type="ARBA" id="ARBA00023049"/>
    </source>
</evidence>
<proteinExistence type="inferred from homology"/>
<evidence type="ECO:0000313" key="10">
    <source>
        <dbReference type="Proteomes" id="UP000769156"/>
    </source>
</evidence>
<feature type="domain" description="MPN" evidence="8">
    <location>
        <begin position="109"/>
        <end position="231"/>
    </location>
</feature>
<comment type="caution">
    <text evidence="9">The sequence shown here is derived from an EMBL/GenBank/DDBJ whole genome shotgun (WGS) entry which is preliminary data.</text>
</comment>
<dbReference type="PROSITE" id="PS50249">
    <property type="entry name" value="MPN"/>
    <property type="match status" value="1"/>
</dbReference>
<keyword evidence="2" id="KW-0645">Protease</keyword>
<evidence type="ECO:0000256" key="1">
    <source>
        <dbReference type="ARBA" id="ARBA00010243"/>
    </source>
</evidence>
<dbReference type="InterPro" id="IPR025657">
    <property type="entry name" value="RadC_JAB"/>
</dbReference>
<keyword evidence="3" id="KW-0479">Metal-binding</keyword>
<evidence type="ECO:0000313" key="9">
    <source>
        <dbReference type="EMBL" id="HJF94695.1"/>
    </source>
</evidence>
<dbReference type="EMBL" id="DYVY01000127">
    <property type="protein sequence ID" value="HJF94695.1"/>
    <property type="molecule type" value="Genomic_DNA"/>
</dbReference>
<dbReference type="PROSITE" id="PS01302">
    <property type="entry name" value="UPF0758"/>
    <property type="match status" value="1"/>
</dbReference>
<dbReference type="GO" id="GO:0008237">
    <property type="term" value="F:metallopeptidase activity"/>
    <property type="evidence" value="ECO:0007669"/>
    <property type="project" value="UniProtKB-KW"/>
</dbReference>
<dbReference type="InterPro" id="IPR046778">
    <property type="entry name" value="UPF0758_N"/>
</dbReference>
<dbReference type="Proteomes" id="UP000769156">
    <property type="component" value="Unassembled WGS sequence"/>
</dbReference>
<comment type="similarity">
    <text evidence="1 7">Belongs to the UPF0758 family.</text>
</comment>
<reference evidence="9" key="2">
    <citation type="submission" date="2021-09" db="EMBL/GenBank/DDBJ databases">
        <authorList>
            <person name="Gilroy R."/>
        </authorList>
    </citation>
    <scope>NUCLEOTIDE SEQUENCE</scope>
    <source>
        <strain evidence="9">ChiSjej5B23-16112</strain>
    </source>
</reference>
<dbReference type="InterPro" id="IPR020891">
    <property type="entry name" value="UPF0758_CS"/>
</dbReference>
<dbReference type="NCBIfam" id="TIGR00608">
    <property type="entry name" value="radc"/>
    <property type="match status" value="1"/>
</dbReference>